<dbReference type="RefSeq" id="WP_220696145.1">
    <property type="nucleotide sequence ID" value="NZ_CP080997.1"/>
</dbReference>
<dbReference type="Pfam" id="PF07161">
    <property type="entry name" value="LppX_LprAFG"/>
    <property type="match status" value="1"/>
</dbReference>
<feature type="signal peptide" evidence="9">
    <location>
        <begin position="1"/>
        <end position="23"/>
    </location>
</feature>
<dbReference type="InterPro" id="IPR029046">
    <property type="entry name" value="LolA/LolB/LppX"/>
</dbReference>
<dbReference type="SUPFAM" id="SSF89392">
    <property type="entry name" value="Prokaryotic lipoproteins and lipoprotein localization factors"/>
    <property type="match status" value="1"/>
</dbReference>
<evidence type="ECO:0000313" key="11">
    <source>
        <dbReference type="Proteomes" id="UP000825008"/>
    </source>
</evidence>
<evidence type="ECO:0000256" key="3">
    <source>
        <dbReference type="ARBA" id="ARBA00022475"/>
    </source>
</evidence>
<evidence type="ECO:0000313" key="10">
    <source>
        <dbReference type="EMBL" id="QZA09149.1"/>
    </source>
</evidence>
<dbReference type="PROSITE" id="PS51257">
    <property type="entry name" value="PROKAR_LIPOPROTEIN"/>
    <property type="match status" value="1"/>
</dbReference>
<name>A0A9X7WKM7_9MYCO</name>
<comment type="subcellular location">
    <subcellularLocation>
        <location evidence="1">Cell envelope</location>
    </subcellularLocation>
</comment>
<keyword evidence="3" id="KW-1003">Cell membrane</keyword>
<keyword evidence="7 10" id="KW-0449">Lipoprotein</keyword>
<proteinExistence type="inferred from homology"/>
<dbReference type="EMBL" id="CP080997">
    <property type="protein sequence ID" value="QZA09149.1"/>
    <property type="molecule type" value="Genomic_DNA"/>
</dbReference>
<dbReference type="KEGG" id="mher:K3U94_07840"/>
<evidence type="ECO:0000256" key="6">
    <source>
        <dbReference type="ARBA" id="ARBA00023139"/>
    </source>
</evidence>
<feature type="region of interest" description="Disordered" evidence="8">
    <location>
        <begin position="22"/>
        <end position="73"/>
    </location>
</feature>
<evidence type="ECO:0000256" key="1">
    <source>
        <dbReference type="ARBA" id="ARBA00004196"/>
    </source>
</evidence>
<comment type="similarity">
    <text evidence="2">Belongs to the LppX/LprAFG lipoprotein family.</text>
</comment>
<evidence type="ECO:0000256" key="9">
    <source>
        <dbReference type="SAM" id="SignalP"/>
    </source>
</evidence>
<dbReference type="Gene3D" id="2.50.20.20">
    <property type="match status" value="1"/>
</dbReference>
<evidence type="ECO:0000256" key="5">
    <source>
        <dbReference type="ARBA" id="ARBA00023136"/>
    </source>
</evidence>
<organism evidence="10 11">
    <name type="scientific">Mycolicibacter heraklionensis</name>
    <dbReference type="NCBI Taxonomy" id="512402"/>
    <lineage>
        <taxon>Bacteria</taxon>
        <taxon>Bacillati</taxon>
        <taxon>Actinomycetota</taxon>
        <taxon>Actinomycetes</taxon>
        <taxon>Mycobacteriales</taxon>
        <taxon>Mycobacteriaceae</taxon>
        <taxon>Mycolicibacter</taxon>
    </lineage>
</organism>
<evidence type="ECO:0000256" key="8">
    <source>
        <dbReference type="SAM" id="MobiDB-lite"/>
    </source>
</evidence>
<feature type="chain" id="PRO_5040870457" evidence="9">
    <location>
        <begin position="24"/>
        <end position="271"/>
    </location>
</feature>
<dbReference type="Proteomes" id="UP000825008">
    <property type="component" value="Chromosome"/>
</dbReference>
<feature type="compositionally biased region" description="Low complexity" evidence="8">
    <location>
        <begin position="22"/>
        <end position="66"/>
    </location>
</feature>
<protein>
    <submittedName>
        <fullName evidence="10">LppX_LprAFG lipoprotein</fullName>
    </submittedName>
</protein>
<keyword evidence="6" id="KW-0564">Palmitate</keyword>
<dbReference type="CDD" id="cd16334">
    <property type="entry name" value="LppX-like"/>
    <property type="match status" value="1"/>
</dbReference>
<sequence length="271" mass="28006">MRRLPGVLTVVSAAAALVAGCSATPSPQAPTDAPASAAPTISATTAPTSSVPSSTASPSPSSSSSSKKSTEPLPDAAAILKESSATTAELETVRLSLSVTGNIENMPVTALDADVTQQPGPAAKGYAKIAYRGAPAYVAFVVFGGDFYVSQEHGRWIDYGPAANFYDAANILSPDTGLAGMLTDFVDPEVQERETVDDVHTVRITGEVSADVAKKIVPQLHATKRTACTVWIQETGDHHLVALELAAGEDASVTITFSNWNAPVTVGKPRT</sequence>
<gene>
    <name evidence="10" type="ORF">K3U94_07840</name>
</gene>
<dbReference type="InterPro" id="IPR009830">
    <property type="entry name" value="LppX/LprAFG"/>
</dbReference>
<dbReference type="GO" id="GO:0030313">
    <property type="term" value="C:cell envelope"/>
    <property type="evidence" value="ECO:0007669"/>
    <property type="project" value="UniProtKB-SubCell"/>
</dbReference>
<keyword evidence="5" id="KW-0472">Membrane</keyword>
<reference evidence="10" key="1">
    <citation type="submission" date="2021-08" db="EMBL/GenBank/DDBJ databases">
        <title>Whole genome sequencing of non-tuberculosis mycobacteria type-strains.</title>
        <authorList>
            <person name="Igarashi Y."/>
            <person name="Osugi A."/>
            <person name="Mitarai S."/>
        </authorList>
    </citation>
    <scope>NUCLEOTIDE SEQUENCE</scope>
    <source>
        <strain evidence="10">JCM 30995</strain>
    </source>
</reference>
<evidence type="ECO:0000256" key="4">
    <source>
        <dbReference type="ARBA" id="ARBA00022729"/>
    </source>
</evidence>
<keyword evidence="4 9" id="KW-0732">Signal</keyword>
<dbReference type="AlphaFoldDB" id="A0A9X7WKM7"/>
<evidence type="ECO:0000256" key="2">
    <source>
        <dbReference type="ARBA" id="ARBA00009194"/>
    </source>
</evidence>
<evidence type="ECO:0000256" key="7">
    <source>
        <dbReference type="ARBA" id="ARBA00023288"/>
    </source>
</evidence>
<accession>A0A9X7WKM7</accession>